<keyword evidence="1" id="KW-0808">Transferase</keyword>
<evidence type="ECO:0000313" key="4">
    <source>
        <dbReference type="EMBL" id="TQS40041.1"/>
    </source>
</evidence>
<evidence type="ECO:0000313" key="5">
    <source>
        <dbReference type="Proteomes" id="UP000317982"/>
    </source>
</evidence>
<comment type="caution">
    <text evidence="4">The sequence shown here is derived from an EMBL/GenBank/DDBJ whole genome shotgun (WGS) entry which is preliminary data.</text>
</comment>
<feature type="region of interest" description="Disordered" evidence="2">
    <location>
        <begin position="1"/>
        <end position="50"/>
    </location>
</feature>
<dbReference type="Proteomes" id="UP000317982">
    <property type="component" value="Unassembled WGS sequence"/>
</dbReference>
<sequence length="164" mass="17445">MPLNGKLIPKNEKAPDTASNAPAVDTQGASNRQPRRHTIPTATARLPRIPGSANTARRFAADFLASSGAAGMVVEDVVLLVSEVVSNAIEHTDGAGAVQLDLRLDGAVLHVAVSDDSVQLPELQNRDGKAHRGRGLQLVEMLADEWGVRVRPDGKTVWFELTVA</sequence>
<dbReference type="AlphaFoldDB" id="A0A545AFI5"/>
<gene>
    <name evidence="4" type="ORF">FL583_37045</name>
</gene>
<dbReference type="PANTHER" id="PTHR35526">
    <property type="entry name" value="ANTI-SIGMA-F FACTOR RSBW-RELATED"/>
    <property type="match status" value="1"/>
</dbReference>
<keyword evidence="5" id="KW-1185">Reference proteome</keyword>
<reference evidence="4 5" key="1">
    <citation type="submission" date="2019-07" db="EMBL/GenBank/DDBJ databases">
        <title>Cryptosporangium phraense sp. nov., isolated from plant litter.</title>
        <authorList>
            <person name="Suriyachadkun C."/>
        </authorList>
    </citation>
    <scope>NUCLEOTIDE SEQUENCE [LARGE SCALE GENOMIC DNA]</scope>
    <source>
        <strain evidence="4 5">A-T 5661</strain>
    </source>
</reference>
<dbReference type="CDD" id="cd16936">
    <property type="entry name" value="HATPase_RsbW-like"/>
    <property type="match status" value="1"/>
</dbReference>
<organism evidence="4 5">
    <name type="scientific">Cryptosporangium phraense</name>
    <dbReference type="NCBI Taxonomy" id="2593070"/>
    <lineage>
        <taxon>Bacteria</taxon>
        <taxon>Bacillati</taxon>
        <taxon>Actinomycetota</taxon>
        <taxon>Actinomycetes</taxon>
        <taxon>Cryptosporangiales</taxon>
        <taxon>Cryptosporangiaceae</taxon>
        <taxon>Cryptosporangium</taxon>
    </lineage>
</organism>
<dbReference type="Pfam" id="PF13581">
    <property type="entry name" value="HATPase_c_2"/>
    <property type="match status" value="1"/>
</dbReference>
<dbReference type="GO" id="GO:0005524">
    <property type="term" value="F:ATP binding"/>
    <property type="evidence" value="ECO:0007669"/>
    <property type="project" value="UniProtKB-KW"/>
</dbReference>
<keyword evidence="1" id="KW-0723">Serine/threonine-protein kinase</keyword>
<evidence type="ECO:0000256" key="2">
    <source>
        <dbReference type="SAM" id="MobiDB-lite"/>
    </source>
</evidence>
<evidence type="ECO:0000256" key="1">
    <source>
        <dbReference type="ARBA" id="ARBA00022527"/>
    </source>
</evidence>
<dbReference type="SUPFAM" id="SSF55874">
    <property type="entry name" value="ATPase domain of HSP90 chaperone/DNA topoisomerase II/histidine kinase"/>
    <property type="match status" value="1"/>
</dbReference>
<proteinExistence type="predicted"/>
<name>A0A545AFI5_9ACTN</name>
<accession>A0A545AFI5</accession>
<keyword evidence="4" id="KW-0067">ATP-binding</keyword>
<protein>
    <submittedName>
        <fullName evidence="4">ATP-binding protein</fullName>
    </submittedName>
</protein>
<dbReference type="EMBL" id="VIRS01000049">
    <property type="protein sequence ID" value="TQS40041.1"/>
    <property type="molecule type" value="Genomic_DNA"/>
</dbReference>
<dbReference type="InParanoid" id="A0A545AFI5"/>
<keyword evidence="4" id="KW-0547">Nucleotide-binding</keyword>
<dbReference type="OrthoDB" id="3852753at2"/>
<dbReference type="InterPro" id="IPR003594">
    <property type="entry name" value="HATPase_dom"/>
</dbReference>
<keyword evidence="1" id="KW-0418">Kinase</keyword>
<dbReference type="GO" id="GO:0004674">
    <property type="term" value="F:protein serine/threonine kinase activity"/>
    <property type="evidence" value="ECO:0007669"/>
    <property type="project" value="UniProtKB-KW"/>
</dbReference>
<evidence type="ECO:0000259" key="3">
    <source>
        <dbReference type="Pfam" id="PF13581"/>
    </source>
</evidence>
<dbReference type="InterPro" id="IPR036890">
    <property type="entry name" value="HATPase_C_sf"/>
</dbReference>
<dbReference type="InterPro" id="IPR050267">
    <property type="entry name" value="Anti-sigma-factor_SerPK"/>
</dbReference>
<dbReference type="PANTHER" id="PTHR35526:SF3">
    <property type="entry name" value="ANTI-SIGMA-F FACTOR RSBW"/>
    <property type="match status" value="1"/>
</dbReference>
<dbReference type="Gene3D" id="3.30.565.10">
    <property type="entry name" value="Histidine kinase-like ATPase, C-terminal domain"/>
    <property type="match status" value="1"/>
</dbReference>
<feature type="domain" description="Histidine kinase/HSP90-like ATPase" evidence="3">
    <location>
        <begin position="50"/>
        <end position="159"/>
    </location>
</feature>